<name>A0A9K3DS29_HELAN</name>
<keyword evidence="3" id="KW-1185">Reference proteome</keyword>
<proteinExistence type="predicted"/>
<evidence type="ECO:0000313" key="2">
    <source>
        <dbReference type="EMBL" id="KAF5759323.1"/>
    </source>
</evidence>
<feature type="compositionally biased region" description="Basic and acidic residues" evidence="1">
    <location>
        <begin position="180"/>
        <end position="205"/>
    </location>
</feature>
<dbReference type="Gramene" id="mRNA:HanXRQr2_Chr16g0739861">
    <property type="protein sequence ID" value="mRNA:HanXRQr2_Chr16g0739861"/>
    <property type="gene ID" value="HanXRQr2_Chr16g0739861"/>
</dbReference>
<feature type="region of interest" description="Disordered" evidence="1">
    <location>
        <begin position="162"/>
        <end position="214"/>
    </location>
</feature>
<comment type="caution">
    <text evidence="2">The sequence shown here is derived from an EMBL/GenBank/DDBJ whole genome shotgun (WGS) entry which is preliminary data.</text>
</comment>
<dbReference type="EMBL" id="MNCJ02000331">
    <property type="protein sequence ID" value="KAF5759323.1"/>
    <property type="molecule type" value="Genomic_DNA"/>
</dbReference>
<dbReference type="AlphaFoldDB" id="A0A9K3DS29"/>
<sequence>MQFRCANKKVPKEKLIPFAEEQWYKTLTARPTPMCQLDESALVAESMSMLWAPKNPRHTPIYSYKGKAYNMINAIDVKVGGEMTVRILPDGKLHWLEQLRDYFHHPTEESSAAYMLARTCVNTPIPTKLKTALTPTREEISLLLSEESIAFSGGLGHLSRSTCASASGSQAGGSGARGGVGREKVVVEPSDERQTEKRSEVRVEPEAGSGKRSSSKSYLDYVVVSDSICGLDVGSKHGVDEAGEDQATISQILDRKRKNLDEAKCKLDTEASLQVSEKKWRLMRQAEGLHPQRVKLIYRF</sequence>
<reference evidence="2" key="1">
    <citation type="journal article" date="2017" name="Nature">
        <title>The sunflower genome provides insights into oil metabolism, flowering and Asterid evolution.</title>
        <authorList>
            <person name="Badouin H."/>
            <person name="Gouzy J."/>
            <person name="Grassa C.J."/>
            <person name="Murat F."/>
            <person name="Staton S.E."/>
            <person name="Cottret L."/>
            <person name="Lelandais-Briere C."/>
            <person name="Owens G.L."/>
            <person name="Carrere S."/>
            <person name="Mayjonade B."/>
            <person name="Legrand L."/>
            <person name="Gill N."/>
            <person name="Kane N.C."/>
            <person name="Bowers J.E."/>
            <person name="Hubner S."/>
            <person name="Bellec A."/>
            <person name="Berard A."/>
            <person name="Berges H."/>
            <person name="Blanchet N."/>
            <person name="Boniface M.C."/>
            <person name="Brunel D."/>
            <person name="Catrice O."/>
            <person name="Chaidir N."/>
            <person name="Claudel C."/>
            <person name="Donnadieu C."/>
            <person name="Faraut T."/>
            <person name="Fievet G."/>
            <person name="Helmstetter N."/>
            <person name="King M."/>
            <person name="Knapp S.J."/>
            <person name="Lai Z."/>
            <person name="Le Paslier M.C."/>
            <person name="Lippi Y."/>
            <person name="Lorenzon L."/>
            <person name="Mandel J.R."/>
            <person name="Marage G."/>
            <person name="Marchand G."/>
            <person name="Marquand E."/>
            <person name="Bret-Mestries E."/>
            <person name="Morien E."/>
            <person name="Nambeesan S."/>
            <person name="Nguyen T."/>
            <person name="Pegot-Espagnet P."/>
            <person name="Pouilly N."/>
            <person name="Raftis F."/>
            <person name="Sallet E."/>
            <person name="Schiex T."/>
            <person name="Thomas J."/>
            <person name="Vandecasteele C."/>
            <person name="Vares D."/>
            <person name="Vear F."/>
            <person name="Vautrin S."/>
            <person name="Crespi M."/>
            <person name="Mangin B."/>
            <person name="Burke J.M."/>
            <person name="Salse J."/>
            <person name="Munos S."/>
            <person name="Vincourt P."/>
            <person name="Rieseberg L.H."/>
            <person name="Langlade N.B."/>
        </authorList>
    </citation>
    <scope>NUCLEOTIDE SEQUENCE</scope>
    <source>
        <tissue evidence="2">Leaves</tissue>
    </source>
</reference>
<gene>
    <name evidence="2" type="ORF">HanXRQr2_Chr16g0739861</name>
</gene>
<organism evidence="2 3">
    <name type="scientific">Helianthus annuus</name>
    <name type="common">Common sunflower</name>
    <dbReference type="NCBI Taxonomy" id="4232"/>
    <lineage>
        <taxon>Eukaryota</taxon>
        <taxon>Viridiplantae</taxon>
        <taxon>Streptophyta</taxon>
        <taxon>Embryophyta</taxon>
        <taxon>Tracheophyta</taxon>
        <taxon>Spermatophyta</taxon>
        <taxon>Magnoliopsida</taxon>
        <taxon>eudicotyledons</taxon>
        <taxon>Gunneridae</taxon>
        <taxon>Pentapetalae</taxon>
        <taxon>asterids</taxon>
        <taxon>campanulids</taxon>
        <taxon>Asterales</taxon>
        <taxon>Asteraceae</taxon>
        <taxon>Asteroideae</taxon>
        <taxon>Heliantheae alliance</taxon>
        <taxon>Heliantheae</taxon>
        <taxon>Helianthus</taxon>
    </lineage>
</organism>
<dbReference type="Proteomes" id="UP000215914">
    <property type="component" value="Unassembled WGS sequence"/>
</dbReference>
<feature type="compositionally biased region" description="Gly residues" evidence="1">
    <location>
        <begin position="170"/>
        <end position="179"/>
    </location>
</feature>
<accession>A0A9K3DS29</accession>
<evidence type="ECO:0000313" key="3">
    <source>
        <dbReference type="Proteomes" id="UP000215914"/>
    </source>
</evidence>
<protein>
    <submittedName>
        <fullName evidence="2">Uncharacterized protein</fullName>
    </submittedName>
</protein>
<evidence type="ECO:0000256" key="1">
    <source>
        <dbReference type="SAM" id="MobiDB-lite"/>
    </source>
</evidence>
<reference evidence="2" key="2">
    <citation type="submission" date="2020-06" db="EMBL/GenBank/DDBJ databases">
        <title>Helianthus annuus Genome sequencing and assembly Release 2.</title>
        <authorList>
            <person name="Gouzy J."/>
            <person name="Langlade N."/>
            <person name="Munos S."/>
        </authorList>
    </citation>
    <scope>NUCLEOTIDE SEQUENCE</scope>
    <source>
        <tissue evidence="2">Leaves</tissue>
    </source>
</reference>